<gene>
    <name evidence="2" type="ORF">NVS88_08465</name>
</gene>
<accession>A0A9X4LYA0</accession>
<keyword evidence="1" id="KW-0732">Signal</keyword>
<evidence type="ECO:0000313" key="2">
    <source>
        <dbReference type="EMBL" id="MDG3014589.1"/>
    </source>
</evidence>
<name>A0A9X4LYA0_9ACTN</name>
<comment type="caution">
    <text evidence="2">The sequence shown here is derived from an EMBL/GenBank/DDBJ whole genome shotgun (WGS) entry which is preliminary data.</text>
</comment>
<evidence type="ECO:0000256" key="1">
    <source>
        <dbReference type="SAM" id="SignalP"/>
    </source>
</evidence>
<organism evidence="2 3">
    <name type="scientific">Speluncibacter jeojiensis</name>
    <dbReference type="NCBI Taxonomy" id="2710754"/>
    <lineage>
        <taxon>Bacteria</taxon>
        <taxon>Bacillati</taxon>
        <taxon>Actinomycetota</taxon>
        <taxon>Actinomycetes</taxon>
        <taxon>Mycobacteriales</taxon>
        <taxon>Speluncibacteraceae</taxon>
        <taxon>Speluncibacter</taxon>
    </lineage>
</organism>
<feature type="chain" id="PRO_5040777122" evidence="1">
    <location>
        <begin position="23"/>
        <end position="77"/>
    </location>
</feature>
<feature type="signal peptide" evidence="1">
    <location>
        <begin position="1"/>
        <end position="22"/>
    </location>
</feature>
<protein>
    <submittedName>
        <fullName evidence="2">Uncharacterized protein</fullName>
    </submittedName>
</protein>
<evidence type="ECO:0000313" key="3">
    <source>
        <dbReference type="Proteomes" id="UP001152755"/>
    </source>
</evidence>
<dbReference type="AlphaFoldDB" id="A0A9X4LYA0"/>
<proteinExistence type="predicted"/>
<dbReference type="Proteomes" id="UP001152755">
    <property type="component" value="Unassembled WGS sequence"/>
</dbReference>
<dbReference type="RefSeq" id="WP_332519634.1">
    <property type="nucleotide sequence ID" value="NZ_JANRHA010000004.1"/>
</dbReference>
<sequence length="77" mass="8019">MKRVIARTAVAVAGAATTGLLAQPGLANAKMNQPPQQIPSDAMVLHSLRFDHNLGVAAQNSGIPQALNRADLTTPIH</sequence>
<reference evidence="2" key="1">
    <citation type="submission" date="2022-08" db="EMBL/GenBank/DDBJ databases">
        <title>Genome analysis of Corynebacteriales strain.</title>
        <authorList>
            <person name="Lee S.D."/>
        </authorList>
    </citation>
    <scope>NUCLEOTIDE SEQUENCE</scope>
    <source>
        <strain evidence="2">D3-21</strain>
    </source>
</reference>
<keyword evidence="3" id="KW-1185">Reference proteome</keyword>
<dbReference type="EMBL" id="JANRHA010000004">
    <property type="protein sequence ID" value="MDG3014589.1"/>
    <property type="molecule type" value="Genomic_DNA"/>
</dbReference>